<keyword evidence="1" id="KW-0862">Zinc</keyword>
<dbReference type="AlphaFoldDB" id="A0AAV8VBH1"/>
<feature type="region of interest" description="Disordered" evidence="3">
    <location>
        <begin position="32"/>
        <end position="52"/>
    </location>
</feature>
<evidence type="ECO:0000256" key="3">
    <source>
        <dbReference type="SAM" id="MobiDB-lite"/>
    </source>
</evidence>
<evidence type="ECO:0000256" key="2">
    <source>
        <dbReference type="SAM" id="Coils"/>
    </source>
</evidence>
<keyword evidence="2" id="KW-0175">Coiled coil</keyword>
<dbReference type="Gene3D" id="4.10.60.10">
    <property type="entry name" value="Zinc finger, CCHC-type"/>
    <property type="match status" value="1"/>
</dbReference>
<proteinExistence type="predicted"/>
<dbReference type="SMART" id="SM00343">
    <property type="entry name" value="ZnF_C2HC"/>
    <property type="match status" value="3"/>
</dbReference>
<feature type="domain" description="CCHC-type" evidence="4">
    <location>
        <begin position="528"/>
        <end position="541"/>
    </location>
</feature>
<sequence>MDTKEKVDIVNQQPETTGVEVSQAAFVFTPKTMLARTPPRKNSSGKAGSDCEKEIEADYSIVQEIKRKRENDSPDGKTVIKPKEGEKIKRVIDSMIKQISYFERVLADTYKPKKEITEICNNLVFYAKQIGSEEQTRWLEGTTSRIKETERLRAENEELRKEIKRYKQKESQCKQAEQLSIGVQADFNNIHEELEIRKRQTKERIRVILDEPKEYDKITQVIDEKWPEETFKVTKVKQDKAESTTEEDLAIFVDPDPTKNGEELDKLKGQIPSIGLLVEEGLTEGKMEFIKLQIEVRSSRNRDQNQYTNTTFVLPMKMDKGIEDTQVIFDLVTQLKEEALKLDRKRLKVTTAGPTRIDYLRKIMEYIFREYDIQITIVGKAMKRKDMGQKKIEVIGGKGKAMLLKQTIEEKNQNAEVMIKTDEVILHITDIDASYNPEELRNEIIKSENLQEHQARIISMRPSQNGNQTATVAMKRAAGLRVINRGKIKIGWINCRVRKRVNLLRCFRCHLFGHRKDDCKEKDRSNLCLKCLKSGHTAKDCNNIPACVVCNMEGHRADQTKCPAYRKLIRQRTKLKSQTDGRIQPRTLSVTSSVFEYEN</sequence>
<dbReference type="PROSITE" id="PS50158">
    <property type="entry name" value="ZF_CCHC"/>
    <property type="match status" value="1"/>
</dbReference>
<dbReference type="InterPro" id="IPR036875">
    <property type="entry name" value="Znf_CCHC_sf"/>
</dbReference>
<dbReference type="InterPro" id="IPR001878">
    <property type="entry name" value="Znf_CCHC"/>
</dbReference>
<gene>
    <name evidence="5" type="ORF">NQ315_010865</name>
</gene>
<dbReference type="SUPFAM" id="SSF57756">
    <property type="entry name" value="Retrovirus zinc finger-like domains"/>
    <property type="match status" value="1"/>
</dbReference>
<keyword evidence="1" id="KW-0479">Metal-binding</keyword>
<evidence type="ECO:0000313" key="6">
    <source>
        <dbReference type="Proteomes" id="UP001159042"/>
    </source>
</evidence>
<keyword evidence="6" id="KW-1185">Reference proteome</keyword>
<reference evidence="5 6" key="1">
    <citation type="journal article" date="2023" name="Insect Mol. Biol.">
        <title>Genome sequencing provides insights into the evolution of gene families encoding plant cell wall-degrading enzymes in longhorned beetles.</title>
        <authorList>
            <person name="Shin N.R."/>
            <person name="Okamura Y."/>
            <person name="Kirsch R."/>
            <person name="Pauchet Y."/>
        </authorList>
    </citation>
    <scope>NUCLEOTIDE SEQUENCE [LARGE SCALE GENOMIC DNA]</scope>
    <source>
        <strain evidence="5">EAD_L_NR</strain>
    </source>
</reference>
<keyword evidence="1" id="KW-0863">Zinc-finger</keyword>
<accession>A0AAV8VBH1</accession>
<evidence type="ECO:0000313" key="5">
    <source>
        <dbReference type="EMBL" id="KAJ8911493.1"/>
    </source>
</evidence>
<comment type="caution">
    <text evidence="5">The sequence shown here is derived from an EMBL/GenBank/DDBJ whole genome shotgun (WGS) entry which is preliminary data.</text>
</comment>
<dbReference type="GO" id="GO:0008270">
    <property type="term" value="F:zinc ion binding"/>
    <property type="evidence" value="ECO:0007669"/>
    <property type="project" value="UniProtKB-KW"/>
</dbReference>
<organism evidence="5 6">
    <name type="scientific">Exocentrus adspersus</name>
    <dbReference type="NCBI Taxonomy" id="1586481"/>
    <lineage>
        <taxon>Eukaryota</taxon>
        <taxon>Metazoa</taxon>
        <taxon>Ecdysozoa</taxon>
        <taxon>Arthropoda</taxon>
        <taxon>Hexapoda</taxon>
        <taxon>Insecta</taxon>
        <taxon>Pterygota</taxon>
        <taxon>Neoptera</taxon>
        <taxon>Endopterygota</taxon>
        <taxon>Coleoptera</taxon>
        <taxon>Polyphaga</taxon>
        <taxon>Cucujiformia</taxon>
        <taxon>Chrysomeloidea</taxon>
        <taxon>Cerambycidae</taxon>
        <taxon>Lamiinae</taxon>
        <taxon>Acanthocinini</taxon>
        <taxon>Exocentrus</taxon>
    </lineage>
</organism>
<feature type="coiled-coil region" evidence="2">
    <location>
        <begin position="149"/>
        <end position="211"/>
    </location>
</feature>
<name>A0AAV8VBH1_9CUCU</name>
<protein>
    <recommendedName>
        <fullName evidence="4">CCHC-type domain-containing protein</fullName>
    </recommendedName>
</protein>
<dbReference type="GO" id="GO:0003676">
    <property type="term" value="F:nucleic acid binding"/>
    <property type="evidence" value="ECO:0007669"/>
    <property type="project" value="InterPro"/>
</dbReference>
<evidence type="ECO:0000259" key="4">
    <source>
        <dbReference type="PROSITE" id="PS50158"/>
    </source>
</evidence>
<dbReference type="Proteomes" id="UP001159042">
    <property type="component" value="Unassembled WGS sequence"/>
</dbReference>
<evidence type="ECO:0000256" key="1">
    <source>
        <dbReference type="PROSITE-ProRule" id="PRU00047"/>
    </source>
</evidence>
<dbReference type="EMBL" id="JANEYG010000186">
    <property type="protein sequence ID" value="KAJ8911493.1"/>
    <property type="molecule type" value="Genomic_DNA"/>
</dbReference>